<protein>
    <submittedName>
        <fullName evidence="1">Uncharacterized protein</fullName>
    </submittedName>
</protein>
<comment type="caution">
    <text evidence="1">The sequence shown here is derived from an EMBL/GenBank/DDBJ whole genome shotgun (WGS) entry which is preliminary data.</text>
</comment>
<accession>A0ACC0JP39</accession>
<evidence type="ECO:0000313" key="2">
    <source>
        <dbReference type="Proteomes" id="UP001064048"/>
    </source>
</evidence>
<name>A0ACC0JP39_CHOFU</name>
<keyword evidence="2" id="KW-1185">Reference proteome</keyword>
<sequence>MTLKNNANYNYDDDNVVPNTPDDDVVRNTSVIEVEILPQDLFSWEKTDVILADDTEVVLDETVDPPEVTLDFGDVSMYNDEQPTKDDTGEKVFRYTCVQCVDWDLCAACEAHATHDTHYVLRVPGQRPYVSVFRYTRVQYTVPTSTIQIAPFALLNLYFCLQKEMQAVLAAIRLQMLREDLFLPGTIASIKEEVKDEDSEVPESAPQVEADPLAAWDISQHDDDCSTLEVNTVAIKEEVKDEDSEVPESAPQVEADPLAAWDISQHDDDCSTLEIYPERKDEDGGPSRKRRTSVDSLDNTQNLTSHGNDDSSYNGLATMADDVRMESNTDGDTCPNFDYSEPIEIIDIDKLIKTHEQTESTKTNYNDTLQITKEFCTVMSHRDSILDPCKPKLQDNKREKLIDISIDITHQKTINLNSHTKDDTHRIITHSKETGTDAKGIEAPNEAIARPTKETGRHSDLTRALSQRRKGIDSKVIRSRNISNTNDKTKKRYKILLPPGAQWKQLLMTMLKSRVTVPLEDVMRKEQVRKNTE</sequence>
<reference evidence="1 2" key="1">
    <citation type="journal article" date="2022" name="Genome Biol. Evol.">
        <title>The Spruce Budworm Genome: Reconstructing the Evolutionary History of Antifreeze Proteins.</title>
        <authorList>
            <person name="Beliveau C."/>
            <person name="Gagne P."/>
            <person name="Picq S."/>
            <person name="Vernygora O."/>
            <person name="Keeling C.I."/>
            <person name="Pinkney K."/>
            <person name="Doucet D."/>
            <person name="Wen F."/>
            <person name="Johnston J.S."/>
            <person name="Maaroufi H."/>
            <person name="Boyle B."/>
            <person name="Laroche J."/>
            <person name="Dewar K."/>
            <person name="Juretic N."/>
            <person name="Blackburn G."/>
            <person name="Nisole A."/>
            <person name="Brunet B."/>
            <person name="Brandao M."/>
            <person name="Lumley L."/>
            <person name="Duan J."/>
            <person name="Quan G."/>
            <person name="Lucarotti C.J."/>
            <person name="Roe A.D."/>
            <person name="Sperling F.A.H."/>
            <person name="Levesque R.C."/>
            <person name="Cusson M."/>
        </authorList>
    </citation>
    <scope>NUCLEOTIDE SEQUENCE [LARGE SCALE GENOMIC DNA]</scope>
    <source>
        <strain evidence="1">Glfc:IPQL:Cfum</strain>
    </source>
</reference>
<dbReference type="EMBL" id="CM046119">
    <property type="protein sequence ID" value="KAI8425761.1"/>
    <property type="molecule type" value="Genomic_DNA"/>
</dbReference>
<gene>
    <name evidence="1" type="ORF">MSG28_011544</name>
</gene>
<evidence type="ECO:0000313" key="1">
    <source>
        <dbReference type="EMBL" id="KAI8425761.1"/>
    </source>
</evidence>
<dbReference type="Proteomes" id="UP001064048">
    <property type="component" value="Chromosome 19"/>
</dbReference>
<proteinExistence type="predicted"/>
<organism evidence="1 2">
    <name type="scientific">Choristoneura fumiferana</name>
    <name type="common">Spruce budworm moth</name>
    <name type="synonym">Archips fumiferana</name>
    <dbReference type="NCBI Taxonomy" id="7141"/>
    <lineage>
        <taxon>Eukaryota</taxon>
        <taxon>Metazoa</taxon>
        <taxon>Ecdysozoa</taxon>
        <taxon>Arthropoda</taxon>
        <taxon>Hexapoda</taxon>
        <taxon>Insecta</taxon>
        <taxon>Pterygota</taxon>
        <taxon>Neoptera</taxon>
        <taxon>Endopterygota</taxon>
        <taxon>Lepidoptera</taxon>
        <taxon>Glossata</taxon>
        <taxon>Ditrysia</taxon>
        <taxon>Tortricoidea</taxon>
        <taxon>Tortricidae</taxon>
        <taxon>Tortricinae</taxon>
        <taxon>Choristoneura</taxon>
    </lineage>
</organism>